<evidence type="ECO:0000256" key="1">
    <source>
        <dbReference type="SAM" id="MobiDB-lite"/>
    </source>
</evidence>
<dbReference type="EMBL" id="SSOP01000984">
    <property type="protein sequence ID" value="KAB5587556.1"/>
    <property type="molecule type" value="Genomic_DNA"/>
</dbReference>
<proteinExistence type="predicted"/>
<gene>
    <name evidence="2" type="ORF">CTheo_9005</name>
</gene>
<reference evidence="2 3" key="1">
    <citation type="journal article" date="2019" name="Fungal Biol. Biotechnol.">
        <title>Draft genome sequence of fastidious pathogen Ceratobasidium theobromae, which causes vascular-streak dieback in Theobroma cacao.</title>
        <authorList>
            <person name="Ali S.S."/>
            <person name="Asman A."/>
            <person name="Shao J."/>
            <person name="Firmansyah A.P."/>
            <person name="Susilo A.W."/>
            <person name="Rosmana A."/>
            <person name="McMahon P."/>
            <person name="Junaid M."/>
            <person name="Guest D."/>
            <person name="Kheng T.Y."/>
            <person name="Meinhardt L.W."/>
            <person name="Bailey B.A."/>
        </authorList>
    </citation>
    <scope>NUCLEOTIDE SEQUENCE [LARGE SCALE GENOMIC DNA]</scope>
    <source>
        <strain evidence="2 3">CT2</strain>
    </source>
</reference>
<dbReference type="OrthoDB" id="3270165at2759"/>
<keyword evidence="3" id="KW-1185">Reference proteome</keyword>
<sequence>MMVTYVERGKKMNIEAFRLFNDFCTTNPGALGHFKKGFICTPKPSAKKIGMLENGWGLKPARDLISFFAKFLNNLIYQGGDDEDEEPHDATSPSVLPKYGKDQWPDIKSVIDRFDIAISQLPTY</sequence>
<accession>A0A5N5Q815</accession>
<dbReference type="Proteomes" id="UP000383932">
    <property type="component" value="Unassembled WGS sequence"/>
</dbReference>
<evidence type="ECO:0000313" key="3">
    <source>
        <dbReference type="Proteomes" id="UP000383932"/>
    </source>
</evidence>
<comment type="caution">
    <text evidence="2">The sequence shown here is derived from an EMBL/GenBank/DDBJ whole genome shotgun (WGS) entry which is preliminary data.</text>
</comment>
<evidence type="ECO:0000313" key="2">
    <source>
        <dbReference type="EMBL" id="KAB5587556.1"/>
    </source>
</evidence>
<feature type="region of interest" description="Disordered" evidence="1">
    <location>
        <begin position="80"/>
        <end position="102"/>
    </location>
</feature>
<organism evidence="2 3">
    <name type="scientific">Ceratobasidium theobromae</name>
    <dbReference type="NCBI Taxonomy" id="1582974"/>
    <lineage>
        <taxon>Eukaryota</taxon>
        <taxon>Fungi</taxon>
        <taxon>Dikarya</taxon>
        <taxon>Basidiomycota</taxon>
        <taxon>Agaricomycotina</taxon>
        <taxon>Agaricomycetes</taxon>
        <taxon>Cantharellales</taxon>
        <taxon>Ceratobasidiaceae</taxon>
        <taxon>Ceratobasidium</taxon>
    </lineage>
</organism>
<dbReference type="AlphaFoldDB" id="A0A5N5Q815"/>
<name>A0A5N5Q815_9AGAM</name>
<protein>
    <submittedName>
        <fullName evidence="2">Uncharacterized protein</fullName>
    </submittedName>
</protein>